<dbReference type="Proteomes" id="UP000464735">
    <property type="component" value="Chromosome"/>
</dbReference>
<dbReference type="EMBL" id="CP046368">
    <property type="protein sequence ID" value="QIA69422.1"/>
    <property type="molecule type" value="Genomic_DNA"/>
</dbReference>
<accession>A0A6I7GTQ2</accession>
<dbReference type="EMBL" id="CP046368">
    <property type="protein sequence ID" value="QIA68827.1"/>
    <property type="molecule type" value="Genomic_DNA"/>
</dbReference>
<sequence>MQQINSERSWFFIEKKHYFILRSLVIKYGKDIVINTVNKIVINNVKENE</sequence>
<reference evidence="5 8" key="2">
    <citation type="submission" date="2022-04" db="EMBL/GenBank/DDBJ databases">
        <title>Whole genome of Spiroplasma citri.</title>
        <authorList>
            <person name="Khanchezar A."/>
            <person name="Izadpanah K."/>
            <person name="Taghavi M."/>
            <person name="Ghorbani A."/>
            <person name="Beven L."/>
        </authorList>
    </citation>
    <scope>NUCLEOTIDE SEQUENCE [LARGE SCALE GENOMIC DNA]</scope>
    <source>
        <strain evidence="5 8">D4</strain>
    </source>
</reference>
<dbReference type="RefSeq" id="WP_155522075.1">
    <property type="nucleotide sequence ID" value="NZ_CP013197.1"/>
</dbReference>
<dbReference type="EMBL" id="CP046368">
    <property type="protein sequence ID" value="QIA69707.1"/>
    <property type="molecule type" value="Genomic_DNA"/>
</dbReference>
<evidence type="ECO:0000313" key="5">
    <source>
        <dbReference type="EMBL" id="WFG95606.1"/>
    </source>
</evidence>
<dbReference type="EMBL" id="CP046368">
    <property type="protein sequence ID" value="QIA69151.1"/>
    <property type="molecule type" value="Genomic_DNA"/>
</dbReference>
<reference evidence="1 7" key="1">
    <citation type="submission" date="2019-11" db="EMBL/GenBank/DDBJ databases">
        <title>Whole genome sequencing and comparative genomics analyses of five strains of Spiroplasma citri.</title>
        <authorList>
            <person name="Yokomi R."/>
            <person name="Chen J."/>
            <person name="Rattner R."/>
            <person name="Vidalakis G."/>
        </authorList>
    </citation>
    <scope>NUCLEOTIDE SEQUENCE [LARGE SCALE GENOMIC DNA]</scope>
    <source>
        <strain evidence="1 7">BR12</strain>
    </source>
</reference>
<dbReference type="EMBL" id="CP096246">
    <property type="protein sequence ID" value="WFG95606.1"/>
    <property type="molecule type" value="Genomic_DNA"/>
</dbReference>
<evidence type="ECO:0008006" key="9">
    <source>
        <dbReference type="Google" id="ProtNLM"/>
    </source>
</evidence>
<organism evidence="1 7">
    <name type="scientific">Spiroplasma citri</name>
    <dbReference type="NCBI Taxonomy" id="2133"/>
    <lineage>
        <taxon>Bacteria</taxon>
        <taxon>Bacillati</taxon>
        <taxon>Mycoplasmatota</taxon>
        <taxon>Mollicutes</taxon>
        <taxon>Entomoplasmatales</taxon>
        <taxon>Spiroplasmataceae</taxon>
        <taxon>Spiroplasma</taxon>
    </lineage>
</organism>
<dbReference type="Proteomes" id="UP001214629">
    <property type="component" value="Chromosome"/>
</dbReference>
<dbReference type="EMBL" id="CP096246">
    <property type="protein sequence ID" value="WFG96329.1"/>
    <property type="molecule type" value="Genomic_DNA"/>
</dbReference>
<keyword evidence="8" id="KW-1185">Reference proteome</keyword>
<evidence type="ECO:0000313" key="4">
    <source>
        <dbReference type="EMBL" id="QIA69707.1"/>
    </source>
</evidence>
<gene>
    <name evidence="1" type="ORF">GL298_04475</name>
    <name evidence="2" type="ORF">GL298_06365</name>
    <name evidence="3" type="ORF">GL298_08010</name>
    <name evidence="4" type="ORF">GL298_09905</name>
    <name evidence="5" type="ORF">M0C40_05780</name>
    <name evidence="6" type="ORF">M0C40_09700</name>
</gene>
<evidence type="ECO:0000313" key="1">
    <source>
        <dbReference type="EMBL" id="QIA68827.1"/>
    </source>
</evidence>
<evidence type="ECO:0000313" key="8">
    <source>
        <dbReference type="Proteomes" id="UP001214629"/>
    </source>
</evidence>
<evidence type="ECO:0000313" key="2">
    <source>
        <dbReference type="EMBL" id="QIA69151.1"/>
    </source>
</evidence>
<protein>
    <recommendedName>
        <fullName evidence="9">Plectrovirus-related protein</fullName>
    </recommendedName>
</protein>
<proteinExistence type="predicted"/>
<evidence type="ECO:0000313" key="6">
    <source>
        <dbReference type="EMBL" id="WFG96329.1"/>
    </source>
</evidence>
<name>A0A6I7GTQ2_SPICI</name>
<dbReference type="AlphaFoldDB" id="A0A6I7GTQ2"/>
<evidence type="ECO:0000313" key="7">
    <source>
        <dbReference type="Proteomes" id="UP000464735"/>
    </source>
</evidence>
<dbReference type="GeneID" id="54239928"/>
<evidence type="ECO:0000313" key="3">
    <source>
        <dbReference type="EMBL" id="QIA69422.1"/>
    </source>
</evidence>